<evidence type="ECO:0008006" key="3">
    <source>
        <dbReference type="Google" id="ProtNLM"/>
    </source>
</evidence>
<dbReference type="AlphaFoldDB" id="A0A1J1LTL4"/>
<evidence type="ECO:0000313" key="1">
    <source>
        <dbReference type="EMBL" id="CUR34897.1"/>
    </source>
</evidence>
<dbReference type="PANTHER" id="PTHR34614:SF2">
    <property type="entry name" value="TRANSPOSASE IS4-LIKE DOMAIN-CONTAINING PROTEIN"/>
    <property type="match status" value="1"/>
</dbReference>
<gene>
    <name evidence="1" type="ORF">PL9214650336</name>
</gene>
<dbReference type="PANTHER" id="PTHR34614">
    <property type="match status" value="1"/>
</dbReference>
<protein>
    <recommendedName>
        <fullName evidence="3">Transposase</fullName>
    </recommendedName>
</protein>
<name>A0A1J1LTL4_9CYAN</name>
<reference evidence="2" key="1">
    <citation type="submission" date="2015-10" db="EMBL/GenBank/DDBJ databases">
        <authorList>
            <person name="Regsiter A."/>
            <person name="william w."/>
        </authorList>
    </citation>
    <scope>NUCLEOTIDE SEQUENCE [LARGE SCALE GENOMIC DNA]</scope>
</reference>
<dbReference type="EMBL" id="CZDF01000172">
    <property type="protein sequence ID" value="CUR34897.1"/>
    <property type="molecule type" value="Genomic_DNA"/>
</dbReference>
<evidence type="ECO:0000313" key="2">
    <source>
        <dbReference type="Proteomes" id="UP000184315"/>
    </source>
</evidence>
<sequence>MIMGLCLLVYNLAQRKLRKQLEAAQEGVRNQVKKLTNKPTMRWIFQMFQAVHLVRINGEKQVSNLTQERQEILQHLGKSCCEYYLMISGG</sequence>
<dbReference type="Proteomes" id="UP000184315">
    <property type="component" value="Unassembled WGS sequence"/>
</dbReference>
<organism evidence="1 2">
    <name type="scientific">Planktothrix tepida PCC 9214</name>
    <dbReference type="NCBI Taxonomy" id="671072"/>
    <lineage>
        <taxon>Bacteria</taxon>
        <taxon>Bacillati</taxon>
        <taxon>Cyanobacteriota</taxon>
        <taxon>Cyanophyceae</taxon>
        <taxon>Oscillatoriophycideae</taxon>
        <taxon>Oscillatoriales</taxon>
        <taxon>Microcoleaceae</taxon>
        <taxon>Planktothrix</taxon>
    </lineage>
</organism>
<accession>A0A1J1LTL4</accession>
<dbReference type="STRING" id="671072.PL9214650336"/>
<proteinExistence type="predicted"/>
<keyword evidence="2" id="KW-1185">Reference proteome</keyword>